<evidence type="ECO:0000256" key="1">
    <source>
        <dbReference type="SAM" id="MobiDB-lite"/>
    </source>
</evidence>
<feature type="compositionally biased region" description="Polar residues" evidence="1">
    <location>
        <begin position="329"/>
        <end position="340"/>
    </location>
</feature>
<feature type="region of interest" description="Disordered" evidence="1">
    <location>
        <begin position="308"/>
        <end position="370"/>
    </location>
</feature>
<evidence type="ECO:0000313" key="3">
    <source>
        <dbReference type="Proteomes" id="UP001066276"/>
    </source>
</evidence>
<feature type="region of interest" description="Disordered" evidence="1">
    <location>
        <begin position="121"/>
        <end position="160"/>
    </location>
</feature>
<protein>
    <submittedName>
        <fullName evidence="2">Uncharacterized protein</fullName>
    </submittedName>
</protein>
<name>A0AAV7M081_PLEWA</name>
<evidence type="ECO:0000313" key="2">
    <source>
        <dbReference type="EMBL" id="KAJ1096877.1"/>
    </source>
</evidence>
<reference evidence="2" key="1">
    <citation type="journal article" date="2022" name="bioRxiv">
        <title>Sequencing and chromosome-scale assembly of the giantPleurodeles waltlgenome.</title>
        <authorList>
            <person name="Brown T."/>
            <person name="Elewa A."/>
            <person name="Iarovenko S."/>
            <person name="Subramanian E."/>
            <person name="Araus A.J."/>
            <person name="Petzold A."/>
            <person name="Susuki M."/>
            <person name="Suzuki K.-i.T."/>
            <person name="Hayashi T."/>
            <person name="Toyoda A."/>
            <person name="Oliveira C."/>
            <person name="Osipova E."/>
            <person name="Leigh N.D."/>
            <person name="Simon A."/>
            <person name="Yun M.H."/>
        </authorList>
    </citation>
    <scope>NUCLEOTIDE SEQUENCE</scope>
    <source>
        <strain evidence="2">20211129_DDA</strain>
        <tissue evidence="2">Liver</tissue>
    </source>
</reference>
<dbReference type="AlphaFoldDB" id="A0AAV7M081"/>
<gene>
    <name evidence="2" type="ORF">NDU88_002008</name>
</gene>
<organism evidence="2 3">
    <name type="scientific">Pleurodeles waltl</name>
    <name type="common">Iberian ribbed newt</name>
    <dbReference type="NCBI Taxonomy" id="8319"/>
    <lineage>
        <taxon>Eukaryota</taxon>
        <taxon>Metazoa</taxon>
        <taxon>Chordata</taxon>
        <taxon>Craniata</taxon>
        <taxon>Vertebrata</taxon>
        <taxon>Euteleostomi</taxon>
        <taxon>Amphibia</taxon>
        <taxon>Batrachia</taxon>
        <taxon>Caudata</taxon>
        <taxon>Salamandroidea</taxon>
        <taxon>Salamandridae</taxon>
        <taxon>Pleurodelinae</taxon>
        <taxon>Pleurodeles</taxon>
    </lineage>
</organism>
<sequence length="370" mass="41173">MRRSWERKTHPNEELGEDSRSDYIINTINASLLAAVKALTWQSHKMEIHLELTHMLAQSVHMLHNKLNSLSGKLDKWGNRWKDDNAAKGTRNDEIIDKLSTRPDLLTSLIHHCKAVDESYKKMNSETPVKKQQDTVPTELTHKGEPSASIGGEEESREMESNNRQSIMAHPMLLTSSDTNAAEHSTEQQVPEVTFKPPCEFDTKNNQQLQLARRQKKLKKTLKATKITNRLNCTGKVRETSGNMPVHLKTYSIFQQRPLPILAPEICSHTHITPVPGEDSGGKGKYNSQMGKNVEGSHITCLAGSTANSNQVHPKAKSCEKEIDHSVPTKKQASSQTGETESAMGLEQLLVVEGDDDPMGGAIPKKKPLT</sequence>
<accession>A0AAV7M081</accession>
<dbReference type="Proteomes" id="UP001066276">
    <property type="component" value="Chromosome 10"/>
</dbReference>
<comment type="caution">
    <text evidence="2">The sequence shown here is derived from an EMBL/GenBank/DDBJ whole genome shotgun (WGS) entry which is preliminary data.</text>
</comment>
<feature type="compositionally biased region" description="Basic and acidic residues" evidence="1">
    <location>
        <begin position="121"/>
        <end position="133"/>
    </location>
</feature>
<keyword evidence="3" id="KW-1185">Reference proteome</keyword>
<dbReference type="EMBL" id="JANPWB010000014">
    <property type="protein sequence ID" value="KAJ1096877.1"/>
    <property type="molecule type" value="Genomic_DNA"/>
</dbReference>
<proteinExistence type="predicted"/>
<feature type="compositionally biased region" description="Basic and acidic residues" evidence="1">
    <location>
        <begin position="317"/>
        <end position="327"/>
    </location>
</feature>